<dbReference type="InterPro" id="IPR019734">
    <property type="entry name" value="TPR_rpt"/>
</dbReference>
<feature type="repeat" description="TPR" evidence="1">
    <location>
        <begin position="217"/>
        <end position="250"/>
    </location>
</feature>
<gene>
    <name evidence="3" type="ORF">AM592_14070</name>
</gene>
<keyword evidence="4" id="KW-1185">Reference proteome</keyword>
<name>A0A0M5JM41_9BACI</name>
<evidence type="ECO:0000256" key="2">
    <source>
        <dbReference type="SAM" id="Coils"/>
    </source>
</evidence>
<evidence type="ECO:0000256" key="1">
    <source>
        <dbReference type="PROSITE-ProRule" id="PRU00339"/>
    </source>
</evidence>
<keyword evidence="2" id="KW-0175">Coiled coil</keyword>
<dbReference type="OrthoDB" id="2957368at2"/>
<keyword evidence="1" id="KW-0802">TPR repeat</keyword>
<dbReference type="RefSeq" id="WP_053604378.1">
    <property type="nucleotide sequence ID" value="NZ_CP012600.1"/>
</dbReference>
<reference evidence="4" key="1">
    <citation type="submission" date="2015-08" db="EMBL/GenBank/DDBJ databases">
        <title>Genome sequencing project for genomic taxonomy and phylogenomics of Bacillus-like bacteria.</title>
        <authorList>
            <person name="Liu B."/>
            <person name="Wang J."/>
            <person name="Zhu Y."/>
            <person name="Liu G."/>
            <person name="Chen Q."/>
            <person name="Chen Z."/>
            <person name="Lan J."/>
            <person name="Che J."/>
            <person name="Ge C."/>
            <person name="Shi H."/>
            <person name="Pan Z."/>
            <person name="Liu X."/>
        </authorList>
    </citation>
    <scope>NUCLEOTIDE SEQUENCE [LARGE SCALE GENOMIC DNA]</scope>
    <source>
        <strain evidence="4">FJAT-4402</strain>
    </source>
</reference>
<dbReference type="SMART" id="SM00028">
    <property type="entry name" value="TPR"/>
    <property type="match status" value="5"/>
</dbReference>
<dbReference type="AlphaFoldDB" id="A0A0M5JM41"/>
<dbReference type="PROSITE" id="PS50005">
    <property type="entry name" value="TPR"/>
    <property type="match status" value="1"/>
</dbReference>
<reference evidence="3 4" key="2">
    <citation type="journal article" date="2016" name="Int. J. Syst. Evol. Microbiol.">
        <title>Bacillus gobiensis sp. nov., isolated from a soil sample.</title>
        <authorList>
            <person name="Liu B."/>
            <person name="Liu G.H."/>
            <person name="Cetin S."/>
            <person name="Schumann P."/>
            <person name="Pan Z.Z."/>
            <person name="Chen Q.Q."/>
        </authorList>
    </citation>
    <scope>NUCLEOTIDE SEQUENCE [LARGE SCALE GENOMIC DNA]</scope>
    <source>
        <strain evidence="3 4">FJAT-4402</strain>
    </source>
</reference>
<organism evidence="3 4">
    <name type="scientific">Bacillus gobiensis</name>
    <dbReference type="NCBI Taxonomy" id="1441095"/>
    <lineage>
        <taxon>Bacteria</taxon>
        <taxon>Bacillati</taxon>
        <taxon>Bacillota</taxon>
        <taxon>Bacilli</taxon>
        <taxon>Bacillales</taxon>
        <taxon>Bacillaceae</taxon>
        <taxon>Bacillus</taxon>
    </lineage>
</organism>
<proteinExistence type="predicted"/>
<dbReference type="Gene3D" id="1.25.40.10">
    <property type="entry name" value="Tetratricopeptide repeat domain"/>
    <property type="match status" value="2"/>
</dbReference>
<protein>
    <recommendedName>
        <fullName evidence="5">Aspartate phosphatase</fullName>
    </recommendedName>
</protein>
<dbReference type="SUPFAM" id="SSF48452">
    <property type="entry name" value="TPR-like"/>
    <property type="match status" value="2"/>
</dbReference>
<dbReference type="STRING" id="1441095.AM592_14070"/>
<dbReference type="Proteomes" id="UP000067625">
    <property type="component" value="Chromosome"/>
</dbReference>
<dbReference type="PATRIC" id="fig|1441095.3.peg.3098"/>
<dbReference type="InterPro" id="IPR011990">
    <property type="entry name" value="TPR-like_helical_dom_sf"/>
</dbReference>
<feature type="coiled-coil region" evidence="2">
    <location>
        <begin position="117"/>
        <end position="144"/>
    </location>
</feature>
<sequence length="372" mass="44703">MIKRSAESVATMLNEWYSYIRKNKVEEAEILKNEIFSILDEMEENQDVLLYYSLLDFRHQIMLSYLKPESAGDVNNRLKQLEDKKDELTGLLDYYFYLFKGMYHLKQRDYLTAIGCYKNAETKLKEVKDEIERAEFHLKIAEAYYYMQQTPFSMNYAMQALEIFKQYDLYTIKRVQCRFIIGGNLIDVLNYDKAKEFFREALLETKSLKEKDLHLQATAYFNLGLCSFYENDYENALENYLFAADIYEEQTSFFLPKVFLNLMRVRIKQNQFKEAENLYEKGIDYAIRLKDEECHAKFMLFKATYLQYDEQLIIESFQYFESKNLFSDLEELSLDVANYYTENQNFDKANSYYRKAIFARQQIQKGECHYEI</sequence>
<accession>A0A0M5JM41</accession>
<evidence type="ECO:0000313" key="4">
    <source>
        <dbReference type="Proteomes" id="UP000067625"/>
    </source>
</evidence>
<evidence type="ECO:0008006" key="5">
    <source>
        <dbReference type="Google" id="ProtNLM"/>
    </source>
</evidence>
<evidence type="ECO:0000313" key="3">
    <source>
        <dbReference type="EMBL" id="ALC82577.1"/>
    </source>
</evidence>
<dbReference type="EMBL" id="CP012600">
    <property type="protein sequence ID" value="ALC82577.1"/>
    <property type="molecule type" value="Genomic_DNA"/>
</dbReference>
<dbReference type="Pfam" id="PF18801">
    <property type="entry name" value="RapH_N"/>
    <property type="match status" value="1"/>
</dbReference>